<dbReference type="RefSeq" id="WP_114581135.1">
    <property type="nucleotide sequence ID" value="NZ_QPMH01000003.1"/>
</dbReference>
<evidence type="ECO:0000259" key="1">
    <source>
        <dbReference type="Pfam" id="PF12902"/>
    </source>
</evidence>
<dbReference type="AlphaFoldDB" id="A0A369TF29"/>
<name>A0A369TF29_9PROT</name>
<reference evidence="2 3" key="1">
    <citation type="submission" date="2018-07" db="EMBL/GenBank/DDBJ databases">
        <title>Venubactetium sediminum gen. nov., sp. nov., isolated from a marine solar saltern.</title>
        <authorList>
            <person name="Wang S."/>
        </authorList>
    </citation>
    <scope>NUCLEOTIDE SEQUENCE [LARGE SCALE GENOMIC DNA]</scope>
    <source>
        <strain evidence="2 3">WD2A32</strain>
    </source>
</reference>
<accession>A0A369TF29</accession>
<dbReference type="Proteomes" id="UP000253941">
    <property type="component" value="Unassembled WGS sequence"/>
</dbReference>
<evidence type="ECO:0000313" key="3">
    <source>
        <dbReference type="Proteomes" id="UP000253941"/>
    </source>
</evidence>
<keyword evidence="3" id="KW-1185">Reference proteome</keyword>
<proteinExistence type="predicted"/>
<dbReference type="InterPro" id="IPR012347">
    <property type="entry name" value="Ferritin-like"/>
</dbReference>
<dbReference type="Pfam" id="PF12902">
    <property type="entry name" value="Ferritin-like"/>
    <property type="match status" value="1"/>
</dbReference>
<dbReference type="EMBL" id="QPMH01000003">
    <property type="protein sequence ID" value="RDD63184.1"/>
    <property type="molecule type" value="Genomic_DNA"/>
</dbReference>
<gene>
    <name evidence="2" type="ORF">DRB17_05310</name>
</gene>
<organism evidence="2 3">
    <name type="scientific">Ferruginivarius sediminum</name>
    <dbReference type="NCBI Taxonomy" id="2661937"/>
    <lineage>
        <taxon>Bacteria</taxon>
        <taxon>Pseudomonadati</taxon>
        <taxon>Pseudomonadota</taxon>
        <taxon>Alphaproteobacteria</taxon>
        <taxon>Rhodospirillales</taxon>
        <taxon>Rhodospirillaceae</taxon>
        <taxon>Ferruginivarius</taxon>
    </lineage>
</organism>
<comment type="caution">
    <text evidence="2">The sequence shown here is derived from an EMBL/GenBank/DDBJ whole genome shotgun (WGS) entry which is preliminary data.</text>
</comment>
<dbReference type="Gene3D" id="1.20.1260.10">
    <property type="match status" value="1"/>
</dbReference>
<evidence type="ECO:0000313" key="2">
    <source>
        <dbReference type="EMBL" id="RDD63184.1"/>
    </source>
</evidence>
<dbReference type="InterPro" id="IPR026820">
    <property type="entry name" value="VioB/RebD_dom"/>
</dbReference>
<protein>
    <recommendedName>
        <fullName evidence="1">Iminophenyl-pyruvate dimer synthase domain-containing protein</fullName>
    </recommendedName>
</protein>
<sequence>MQFGQVDVEALLPTVPSTRSDLLLWLDMAAQLEHDLMCQYLFAAYSLKTGLDEGLNEIQLERARQWGSDITLIARQEMEHLGIVLNLRSAIGGAPYLSRANFRQPMGHYGLSHIKAELTRFDADTIARFREFEKPHPEPDDPTAWCACNGDPVPQSGAADRKPPSGIAGRAPLWPPYLRFKNVQDLYTRMALGFAVVTERLGEEALFAGPPGAQLYGGTNSPYAGTMDDLNQYGIDIVAVRDLDSAINAISEIVEQGEGIQAPPTYRENTHYCLFNGILTDLPAAGFDPARPVVANPMVFDHPNTAMDQVNLITCPETREVGMAFNLGYELMLSMMMELYGNWNKTPEQRVALVDAVFFPLMTMFIRPLSEILTVLPAFDEARDPERRHTAGASFELPSAMSTLPDATIAHRIYQEQLDDLVRRLKGLKILGMRSDYPDAVARIEYVTESMERLAMDWRSHWSIVGRTDT</sequence>
<feature type="domain" description="Iminophenyl-pyruvate dimer synthase" evidence="1">
    <location>
        <begin position="26"/>
        <end position="279"/>
    </location>
</feature>